<feature type="region of interest" description="Disordered" evidence="1">
    <location>
        <begin position="13"/>
        <end position="45"/>
    </location>
</feature>
<name>A0AAD6IXT2_DREDA</name>
<feature type="compositionally biased region" description="Basic and acidic residues" evidence="1">
    <location>
        <begin position="13"/>
        <end position="31"/>
    </location>
</feature>
<keyword evidence="3" id="KW-1185">Reference proteome</keyword>
<comment type="caution">
    <text evidence="2">The sequence shown here is derived from an EMBL/GenBank/DDBJ whole genome shotgun (WGS) entry which is preliminary data.</text>
</comment>
<gene>
    <name evidence="2" type="ORF">Dda_5598</name>
</gene>
<evidence type="ECO:0000313" key="2">
    <source>
        <dbReference type="EMBL" id="KAJ6259954.1"/>
    </source>
</evidence>
<dbReference type="EMBL" id="JAQGDS010000006">
    <property type="protein sequence ID" value="KAJ6259954.1"/>
    <property type="molecule type" value="Genomic_DNA"/>
</dbReference>
<proteinExistence type="predicted"/>
<organism evidence="2 3">
    <name type="scientific">Drechslerella dactyloides</name>
    <name type="common">Nematode-trapping fungus</name>
    <name type="synonym">Arthrobotrys dactyloides</name>
    <dbReference type="NCBI Taxonomy" id="74499"/>
    <lineage>
        <taxon>Eukaryota</taxon>
        <taxon>Fungi</taxon>
        <taxon>Dikarya</taxon>
        <taxon>Ascomycota</taxon>
        <taxon>Pezizomycotina</taxon>
        <taxon>Orbiliomycetes</taxon>
        <taxon>Orbiliales</taxon>
        <taxon>Orbiliaceae</taxon>
        <taxon>Drechslerella</taxon>
    </lineage>
</organism>
<evidence type="ECO:0000313" key="3">
    <source>
        <dbReference type="Proteomes" id="UP001221413"/>
    </source>
</evidence>
<protein>
    <submittedName>
        <fullName evidence="2">Uncharacterized protein</fullName>
    </submittedName>
</protein>
<dbReference type="Proteomes" id="UP001221413">
    <property type="component" value="Unassembled WGS sequence"/>
</dbReference>
<sequence length="74" mass="8289">MRTADEQLELYRERQKHEMTEMDGRRRESVSRGRSSVVRPDSEGRGRVVRITVAAAASVPTTGRQSSDVVDGND</sequence>
<reference evidence="2" key="1">
    <citation type="submission" date="2023-01" db="EMBL/GenBank/DDBJ databases">
        <title>The chitinases involved in constricting ring structure development in the nematode-trapping fungus Drechslerella dactyloides.</title>
        <authorList>
            <person name="Wang R."/>
            <person name="Zhang L."/>
            <person name="Tang P."/>
            <person name="Li S."/>
            <person name="Liang L."/>
        </authorList>
    </citation>
    <scope>NUCLEOTIDE SEQUENCE</scope>
    <source>
        <strain evidence="2">YMF1.00031</strain>
    </source>
</reference>
<accession>A0AAD6IXT2</accession>
<evidence type="ECO:0000256" key="1">
    <source>
        <dbReference type="SAM" id="MobiDB-lite"/>
    </source>
</evidence>
<dbReference type="AlphaFoldDB" id="A0AAD6IXT2"/>